<feature type="region of interest" description="Disordered" evidence="1">
    <location>
        <begin position="1"/>
        <end position="61"/>
    </location>
</feature>
<reference evidence="2 3" key="1">
    <citation type="submission" date="2020-03" db="EMBL/GenBank/DDBJ databases">
        <title>Whole genome shotgun sequence of Phytohabitans flavus NBRC 107702.</title>
        <authorList>
            <person name="Komaki H."/>
            <person name="Tamura T."/>
        </authorList>
    </citation>
    <scope>NUCLEOTIDE SEQUENCE [LARGE SCALE GENOMIC DNA]</scope>
    <source>
        <strain evidence="2 3">NBRC 107702</strain>
    </source>
</reference>
<protein>
    <submittedName>
        <fullName evidence="2">Uncharacterized protein</fullName>
    </submittedName>
</protein>
<dbReference type="RefSeq" id="WP_173036318.1">
    <property type="nucleotide sequence ID" value="NZ_AP022870.1"/>
</dbReference>
<dbReference type="KEGG" id="pfla:Pflav_026260"/>
<dbReference type="AlphaFoldDB" id="A0A6F8XQX6"/>
<dbReference type="Proteomes" id="UP000502508">
    <property type="component" value="Chromosome"/>
</dbReference>
<evidence type="ECO:0000313" key="3">
    <source>
        <dbReference type="Proteomes" id="UP000502508"/>
    </source>
</evidence>
<evidence type="ECO:0000313" key="2">
    <source>
        <dbReference type="EMBL" id="BCB76216.1"/>
    </source>
</evidence>
<name>A0A6F8XQX6_9ACTN</name>
<accession>A0A6F8XQX6</accession>
<feature type="compositionally biased region" description="Basic and acidic residues" evidence="1">
    <location>
        <begin position="1"/>
        <end position="13"/>
    </location>
</feature>
<evidence type="ECO:0000256" key="1">
    <source>
        <dbReference type="SAM" id="MobiDB-lite"/>
    </source>
</evidence>
<proteinExistence type="predicted"/>
<keyword evidence="3" id="KW-1185">Reference proteome</keyword>
<organism evidence="2 3">
    <name type="scientific">Phytohabitans flavus</name>
    <dbReference type="NCBI Taxonomy" id="1076124"/>
    <lineage>
        <taxon>Bacteria</taxon>
        <taxon>Bacillati</taxon>
        <taxon>Actinomycetota</taxon>
        <taxon>Actinomycetes</taxon>
        <taxon>Micromonosporales</taxon>
        <taxon>Micromonosporaceae</taxon>
    </lineage>
</organism>
<dbReference type="EMBL" id="AP022870">
    <property type="protein sequence ID" value="BCB76216.1"/>
    <property type="molecule type" value="Genomic_DNA"/>
</dbReference>
<sequence length="61" mass="6807">MTQPEESREKASDTDAVLMRPGNDPNRRTAQVAPQEQPGEVLVERDGEMVRAEDIPSEDVE</sequence>
<gene>
    <name evidence="2" type="ORF">Pflav_026260</name>
</gene>
<reference evidence="2 3" key="2">
    <citation type="submission" date="2020-03" db="EMBL/GenBank/DDBJ databases">
        <authorList>
            <person name="Ichikawa N."/>
            <person name="Kimura A."/>
            <person name="Kitahashi Y."/>
            <person name="Uohara A."/>
        </authorList>
    </citation>
    <scope>NUCLEOTIDE SEQUENCE [LARGE SCALE GENOMIC DNA]</scope>
    <source>
        <strain evidence="2 3">NBRC 107702</strain>
    </source>
</reference>
<feature type="compositionally biased region" description="Basic and acidic residues" evidence="1">
    <location>
        <begin position="42"/>
        <end position="54"/>
    </location>
</feature>